<protein>
    <submittedName>
        <fullName evidence="2">Uncharacterized protein</fullName>
    </submittedName>
</protein>
<dbReference type="AlphaFoldDB" id="A0A914I363"/>
<accession>A0A914I363</accession>
<dbReference type="WBParaSite" id="Gr19_v10_g640.t1">
    <property type="protein sequence ID" value="Gr19_v10_g640.t1"/>
    <property type="gene ID" value="Gr19_v10_g640"/>
</dbReference>
<evidence type="ECO:0000313" key="1">
    <source>
        <dbReference type="Proteomes" id="UP000887572"/>
    </source>
</evidence>
<proteinExistence type="predicted"/>
<evidence type="ECO:0000313" key="2">
    <source>
        <dbReference type="WBParaSite" id="Gr19_v10_g640.t1"/>
    </source>
</evidence>
<keyword evidence="1" id="KW-1185">Reference proteome</keyword>
<sequence>MIEPQSPEGADPFTLYSSGHHNLPKEQVLSPFILLGSHHNLPKEQVLSPFILLGSHHNLPKEQVLSPFILLLLLHKWSFWPVGADGVVFGTPSASTQVGSDY</sequence>
<organism evidence="1 2">
    <name type="scientific">Globodera rostochiensis</name>
    <name type="common">Golden nematode worm</name>
    <name type="synonym">Heterodera rostochiensis</name>
    <dbReference type="NCBI Taxonomy" id="31243"/>
    <lineage>
        <taxon>Eukaryota</taxon>
        <taxon>Metazoa</taxon>
        <taxon>Ecdysozoa</taxon>
        <taxon>Nematoda</taxon>
        <taxon>Chromadorea</taxon>
        <taxon>Rhabditida</taxon>
        <taxon>Tylenchina</taxon>
        <taxon>Tylenchomorpha</taxon>
        <taxon>Tylenchoidea</taxon>
        <taxon>Heteroderidae</taxon>
        <taxon>Heteroderinae</taxon>
        <taxon>Globodera</taxon>
    </lineage>
</organism>
<reference evidence="2" key="1">
    <citation type="submission" date="2022-11" db="UniProtKB">
        <authorList>
            <consortium name="WormBaseParasite"/>
        </authorList>
    </citation>
    <scope>IDENTIFICATION</scope>
</reference>
<dbReference type="Proteomes" id="UP000887572">
    <property type="component" value="Unplaced"/>
</dbReference>
<name>A0A914I363_GLORO</name>